<accession>A0A5V4ZA65</accession>
<reference evidence="2" key="1">
    <citation type="submission" date="2018-07" db="EMBL/GenBank/DDBJ databases">
        <authorList>
            <consortium name="PulseNet: The National Subtyping Network for Foodborne Disease Surveillance"/>
            <person name="Tarr C.L."/>
            <person name="Trees E."/>
            <person name="Katz L.S."/>
            <person name="Carleton-Romer H.A."/>
            <person name="Stroika S."/>
            <person name="Kucerova Z."/>
            <person name="Roache K.F."/>
            <person name="Sabol A.L."/>
            <person name="Besser J."/>
            <person name="Gerner-Smidt P."/>
        </authorList>
    </citation>
    <scope>NUCLEOTIDE SEQUENCE</scope>
    <source>
        <strain evidence="2">PNUSAS029138</strain>
    </source>
</reference>
<gene>
    <name evidence="2" type="ORF">CWK15_24940</name>
</gene>
<evidence type="ECO:0000256" key="1">
    <source>
        <dbReference type="SAM" id="MobiDB-lite"/>
    </source>
</evidence>
<dbReference type="EMBL" id="AAHBYH010000041">
    <property type="protein sequence ID" value="EBU3914584.1"/>
    <property type="molecule type" value="Genomic_DNA"/>
</dbReference>
<feature type="compositionally biased region" description="Basic and acidic residues" evidence="1">
    <location>
        <begin position="58"/>
        <end position="70"/>
    </location>
</feature>
<sequence length="182" mass="20774">MATTPTPSQSQIVYLPYVCAVDPEGGQLARWMREAENELLDRVKVALDEAGVAWIDTRTKERSKPADTDASKIPPNGEVENDDSGEGCEDIRYAVCQRQYYGDTLTRTFYLSRVFICKNAAQEYAEQYSQEFKTGQFTVRCEVTELTPQIVNEIRHEYGWNNPTTVYRALPDDWKEGKDNAQ</sequence>
<evidence type="ECO:0000313" key="2">
    <source>
        <dbReference type="EMBL" id="EBU3914584.1"/>
    </source>
</evidence>
<dbReference type="AlphaFoldDB" id="A0A5V4ZA65"/>
<comment type="caution">
    <text evidence="2">The sequence shown here is derived from an EMBL/GenBank/DDBJ whole genome shotgun (WGS) entry which is preliminary data.</text>
</comment>
<protein>
    <submittedName>
        <fullName evidence="2">Uncharacterized protein</fullName>
    </submittedName>
</protein>
<organism evidence="2">
    <name type="scientific">Salmonella enterica</name>
    <name type="common">Salmonella choleraesuis</name>
    <dbReference type="NCBI Taxonomy" id="28901"/>
    <lineage>
        <taxon>Bacteria</taxon>
        <taxon>Pseudomonadati</taxon>
        <taxon>Pseudomonadota</taxon>
        <taxon>Gammaproteobacteria</taxon>
        <taxon>Enterobacterales</taxon>
        <taxon>Enterobacteriaceae</taxon>
        <taxon>Salmonella</taxon>
    </lineage>
</organism>
<name>A0A5V4ZA65_SALER</name>
<proteinExistence type="predicted"/>
<feature type="region of interest" description="Disordered" evidence="1">
    <location>
        <begin position="58"/>
        <end position="85"/>
    </location>
</feature>